<evidence type="ECO:0000259" key="19">
    <source>
        <dbReference type="Pfam" id="PF03717"/>
    </source>
</evidence>
<keyword evidence="5 16" id="KW-0121">Carboxypeptidase</keyword>
<keyword evidence="13 16" id="KW-0717">Septation</keyword>
<feature type="region of interest" description="Disordered" evidence="17">
    <location>
        <begin position="575"/>
        <end position="597"/>
    </location>
</feature>
<keyword evidence="11 16" id="KW-1133">Transmembrane helix</keyword>
<evidence type="ECO:0000256" key="2">
    <source>
        <dbReference type="ARBA" id="ARBA00022475"/>
    </source>
</evidence>
<comment type="catalytic activity">
    <reaction evidence="16">
        <text>Preferential cleavage: (Ac)2-L-Lys-D-Ala-|-D-Ala. Also transpeptidation of peptidyl-alanyl moieties that are N-acyl substituents of D-alanine.</text>
        <dbReference type="EC" id="3.4.16.4"/>
    </reaction>
</comment>
<name>A0A545TQD0_9GAMM</name>
<dbReference type="InterPro" id="IPR037532">
    <property type="entry name" value="FtsI_transpept"/>
</dbReference>
<evidence type="ECO:0000256" key="17">
    <source>
        <dbReference type="SAM" id="MobiDB-lite"/>
    </source>
</evidence>
<dbReference type="InterPro" id="IPR036138">
    <property type="entry name" value="PBP_dimer_sf"/>
</dbReference>
<evidence type="ECO:0000256" key="6">
    <source>
        <dbReference type="ARBA" id="ARBA00022670"/>
    </source>
</evidence>
<comment type="caution">
    <text evidence="20">The sequence shown here is derived from an EMBL/GenBank/DDBJ whole genome shotgun (WGS) entry which is preliminary data.</text>
</comment>
<feature type="domain" description="Penicillin-binding protein dimerisation" evidence="19">
    <location>
        <begin position="67"/>
        <end position="216"/>
    </location>
</feature>
<dbReference type="SUPFAM" id="SSF56601">
    <property type="entry name" value="beta-lactamase/transpeptidase-like"/>
    <property type="match status" value="1"/>
</dbReference>
<dbReference type="GO" id="GO:0006508">
    <property type="term" value="P:proteolysis"/>
    <property type="evidence" value="ECO:0007669"/>
    <property type="project" value="UniProtKB-KW"/>
</dbReference>
<keyword evidence="4 16" id="KW-0132">Cell division</keyword>
<keyword evidence="12 16" id="KW-0472">Membrane</keyword>
<reference evidence="20 21" key="1">
    <citation type="submission" date="2019-06" db="EMBL/GenBank/DDBJ databases">
        <title>Whole genome sequence for Cellvibrionaceae sp. R142.</title>
        <authorList>
            <person name="Wang G."/>
        </authorList>
    </citation>
    <scope>NUCLEOTIDE SEQUENCE [LARGE SCALE GENOMIC DNA]</scope>
    <source>
        <strain evidence="20 21">R142</strain>
    </source>
</reference>
<keyword evidence="8 16" id="KW-0378">Hydrolase</keyword>
<keyword evidence="2 16" id="KW-1003">Cell membrane</keyword>
<dbReference type="InterPro" id="IPR012338">
    <property type="entry name" value="Beta-lactam/transpept-like"/>
</dbReference>
<dbReference type="InterPro" id="IPR001460">
    <property type="entry name" value="PCN-bd_Tpept"/>
</dbReference>
<dbReference type="GO" id="GO:0000917">
    <property type="term" value="P:division septum assembly"/>
    <property type="evidence" value="ECO:0007669"/>
    <property type="project" value="UniProtKB-KW"/>
</dbReference>
<evidence type="ECO:0000256" key="4">
    <source>
        <dbReference type="ARBA" id="ARBA00022618"/>
    </source>
</evidence>
<evidence type="ECO:0000256" key="11">
    <source>
        <dbReference type="ARBA" id="ARBA00022989"/>
    </source>
</evidence>
<keyword evidence="21" id="KW-1185">Reference proteome</keyword>
<evidence type="ECO:0000256" key="3">
    <source>
        <dbReference type="ARBA" id="ARBA00022519"/>
    </source>
</evidence>
<dbReference type="GO" id="GO:0009252">
    <property type="term" value="P:peptidoglycan biosynthetic process"/>
    <property type="evidence" value="ECO:0007669"/>
    <property type="project" value="UniProtKB-UniRule"/>
</dbReference>
<feature type="active site" description="Acyl-ester intermediate" evidence="16">
    <location>
        <position position="303"/>
    </location>
</feature>
<dbReference type="GO" id="GO:0008360">
    <property type="term" value="P:regulation of cell shape"/>
    <property type="evidence" value="ECO:0007669"/>
    <property type="project" value="UniProtKB-KW"/>
</dbReference>
<dbReference type="GO" id="GO:0043093">
    <property type="term" value="P:FtsZ-dependent cytokinesis"/>
    <property type="evidence" value="ECO:0007669"/>
    <property type="project" value="UniProtKB-UniRule"/>
</dbReference>
<keyword evidence="6 16" id="KW-0645">Protease</keyword>
<dbReference type="Gene3D" id="3.40.710.10">
    <property type="entry name" value="DD-peptidase/beta-lactamase superfamily"/>
    <property type="match status" value="1"/>
</dbReference>
<dbReference type="Pfam" id="PF00905">
    <property type="entry name" value="Transpeptidase"/>
    <property type="match status" value="1"/>
</dbReference>
<evidence type="ECO:0000313" key="20">
    <source>
        <dbReference type="EMBL" id="TQV79420.1"/>
    </source>
</evidence>
<evidence type="ECO:0000256" key="9">
    <source>
        <dbReference type="ARBA" id="ARBA00022960"/>
    </source>
</evidence>
<dbReference type="AlphaFoldDB" id="A0A545TQD0"/>
<evidence type="ECO:0000256" key="1">
    <source>
        <dbReference type="ARBA" id="ARBA00004370"/>
    </source>
</evidence>
<dbReference type="Gene3D" id="3.30.450.330">
    <property type="match status" value="1"/>
</dbReference>
<comment type="pathway">
    <text evidence="16">Cell wall biogenesis; peptidoglycan biosynthesis.</text>
</comment>
<feature type="compositionally biased region" description="Low complexity" evidence="17">
    <location>
        <begin position="575"/>
        <end position="589"/>
    </location>
</feature>
<dbReference type="GO" id="GO:0005886">
    <property type="term" value="C:plasma membrane"/>
    <property type="evidence" value="ECO:0007669"/>
    <property type="project" value="UniProtKB-UniRule"/>
</dbReference>
<protein>
    <recommendedName>
        <fullName evidence="16">Peptidoglycan D,D-transpeptidase FtsI</fullName>
        <ecNumber evidence="16">3.4.16.4</ecNumber>
    </recommendedName>
    <alternativeName>
        <fullName evidence="16">Penicillin-binding protein 3</fullName>
        <shortName evidence="16">PBP-3</shortName>
    </alternativeName>
</protein>
<keyword evidence="9 16" id="KW-0133">Cell shape</keyword>
<keyword evidence="14 16" id="KW-0131">Cell cycle</keyword>
<evidence type="ECO:0000259" key="18">
    <source>
        <dbReference type="Pfam" id="PF00905"/>
    </source>
</evidence>
<dbReference type="EMBL" id="VHSG01000011">
    <property type="protein sequence ID" value="TQV79420.1"/>
    <property type="molecule type" value="Genomic_DNA"/>
</dbReference>
<evidence type="ECO:0000256" key="15">
    <source>
        <dbReference type="ARBA" id="ARBA00023316"/>
    </source>
</evidence>
<accession>A0A545TQD0</accession>
<dbReference type="OrthoDB" id="9789078at2"/>
<keyword evidence="7 16" id="KW-0812">Transmembrane</keyword>
<sequence>MAKRTKQPKVQASIARWRFYGAGAALCLLGVVLLWHVAGLQVIPGEDKGFEFLQGQGAARTVRTEPISAYRGVITDRYGEPLAVSTPVVSIWANPNLLPATQSNVATLAKALGLNASAVKSKLDKYSDKEFVYLRRHLPPQDADKVLSKAIPGVFAQTEYRRFYPAAEVTSHLVGFTNIDDRGQEGMELAHDQWLTGIGGAKRVVKDLKGHVIKEEELLRAAQPGKGLTLSIDLRLQYLAYRELKATVTEHQARGGSVVVLDTVTGEVLAIANQPAYNPNDRRRMRPADTRNRAIIDQFEPGSTMKPVTVMAALETRRYSPHTLVNTSPGYIRVGRKTLLDPRDYGVIDVTKIITKSSQVGLTKLALDLDPQQIRDMYFRLGLGQSTGSGFPGESVGLLPNRSRWHPIEQANFAFGYGLTLTALQLAQAYSVIANHGVKKPVSLIKLTGEPVTENVVDAEITRQVLSMMKTVVGPKGTAKRAHLDAYTVAGKTGTVHKVGPQGYEVDRKIALFAGIAPVEKPRIVTVTVVDEPSRGEYFGGQVAAPLFSKVAAGALRLLDVTPQDSSRLARRSATTKAAAVKPAAQTAAVEHREPLT</sequence>
<evidence type="ECO:0000256" key="8">
    <source>
        <dbReference type="ARBA" id="ARBA00022801"/>
    </source>
</evidence>
<dbReference type="PANTHER" id="PTHR30627:SF1">
    <property type="entry name" value="PEPTIDOGLYCAN D,D-TRANSPEPTIDASE FTSI"/>
    <property type="match status" value="1"/>
</dbReference>
<dbReference type="InterPro" id="IPR005311">
    <property type="entry name" value="PBP_dimer"/>
</dbReference>
<evidence type="ECO:0000256" key="7">
    <source>
        <dbReference type="ARBA" id="ARBA00022692"/>
    </source>
</evidence>
<dbReference type="EC" id="3.4.16.4" evidence="16"/>
<dbReference type="GO" id="GO:0008955">
    <property type="term" value="F:peptidoglycan glycosyltransferase activity"/>
    <property type="evidence" value="ECO:0007669"/>
    <property type="project" value="InterPro"/>
</dbReference>
<comment type="subcellular location">
    <subcellularLocation>
        <location evidence="1">Membrane</location>
    </subcellularLocation>
</comment>
<gene>
    <name evidence="16" type="primary">ftsI</name>
    <name evidence="20" type="ORF">FKG94_11150</name>
</gene>
<evidence type="ECO:0000256" key="12">
    <source>
        <dbReference type="ARBA" id="ARBA00023136"/>
    </source>
</evidence>
<dbReference type="InterPro" id="IPR050515">
    <property type="entry name" value="Beta-lactam/transpept"/>
</dbReference>
<dbReference type="Proteomes" id="UP000319732">
    <property type="component" value="Unassembled WGS sequence"/>
</dbReference>
<comment type="similarity">
    <text evidence="16">Belongs to the transpeptidase family. FtsI subfamily.</text>
</comment>
<dbReference type="Gene3D" id="3.90.1310.10">
    <property type="entry name" value="Penicillin-binding protein 2a (Domain 2)"/>
    <property type="match status" value="1"/>
</dbReference>
<comment type="function">
    <text evidence="16">Catalyzes cross-linking of the peptidoglycan cell wall at the division septum.</text>
</comment>
<dbReference type="GO" id="GO:0009002">
    <property type="term" value="F:serine-type D-Ala-D-Ala carboxypeptidase activity"/>
    <property type="evidence" value="ECO:0007669"/>
    <property type="project" value="UniProtKB-UniRule"/>
</dbReference>
<keyword evidence="3 16" id="KW-0997">Cell inner membrane</keyword>
<evidence type="ECO:0000256" key="14">
    <source>
        <dbReference type="ARBA" id="ARBA00023306"/>
    </source>
</evidence>
<evidence type="ECO:0000256" key="13">
    <source>
        <dbReference type="ARBA" id="ARBA00023210"/>
    </source>
</evidence>
<evidence type="ECO:0000256" key="10">
    <source>
        <dbReference type="ARBA" id="ARBA00022984"/>
    </source>
</evidence>
<dbReference type="Gene3D" id="1.10.150.770">
    <property type="match status" value="1"/>
</dbReference>
<dbReference type="RefSeq" id="WP_142904310.1">
    <property type="nucleotide sequence ID" value="NZ_ML660092.1"/>
</dbReference>
<organism evidence="20 21">
    <name type="scientific">Exilibacterium tricleocarpae</name>
    <dbReference type="NCBI Taxonomy" id="2591008"/>
    <lineage>
        <taxon>Bacteria</taxon>
        <taxon>Pseudomonadati</taxon>
        <taxon>Pseudomonadota</taxon>
        <taxon>Gammaproteobacteria</taxon>
        <taxon>Cellvibrionales</taxon>
        <taxon>Cellvibrionaceae</taxon>
        <taxon>Exilibacterium</taxon>
    </lineage>
</organism>
<dbReference type="HAMAP" id="MF_02080">
    <property type="entry name" value="FtsI_transpept"/>
    <property type="match status" value="1"/>
</dbReference>
<feature type="domain" description="Penicillin-binding protein transpeptidase" evidence="18">
    <location>
        <begin position="256"/>
        <end position="551"/>
    </location>
</feature>
<evidence type="ECO:0000256" key="16">
    <source>
        <dbReference type="HAMAP-Rule" id="MF_02080"/>
    </source>
</evidence>
<dbReference type="SUPFAM" id="SSF56519">
    <property type="entry name" value="Penicillin binding protein dimerisation domain"/>
    <property type="match status" value="1"/>
</dbReference>
<dbReference type="UniPathway" id="UPA00219"/>
<dbReference type="Pfam" id="PF03717">
    <property type="entry name" value="PBP_dimer"/>
    <property type="match status" value="1"/>
</dbReference>
<keyword evidence="15 16" id="KW-0961">Cell wall biogenesis/degradation</keyword>
<proteinExistence type="inferred from homology"/>
<dbReference type="GO" id="GO:0008658">
    <property type="term" value="F:penicillin binding"/>
    <property type="evidence" value="ECO:0007669"/>
    <property type="project" value="InterPro"/>
</dbReference>
<evidence type="ECO:0000313" key="21">
    <source>
        <dbReference type="Proteomes" id="UP000319732"/>
    </source>
</evidence>
<evidence type="ECO:0000256" key="5">
    <source>
        <dbReference type="ARBA" id="ARBA00022645"/>
    </source>
</evidence>
<keyword evidence="10 16" id="KW-0573">Peptidoglycan synthesis</keyword>
<dbReference type="PANTHER" id="PTHR30627">
    <property type="entry name" value="PEPTIDOGLYCAN D,D-TRANSPEPTIDASE"/>
    <property type="match status" value="1"/>
</dbReference>
<dbReference type="GO" id="GO:0071555">
    <property type="term" value="P:cell wall organization"/>
    <property type="evidence" value="ECO:0007669"/>
    <property type="project" value="UniProtKB-KW"/>
</dbReference>